<keyword evidence="3" id="KW-1185">Reference proteome</keyword>
<gene>
    <name evidence="2" type="ORF">H8B09_25080</name>
</gene>
<dbReference type="Proteomes" id="UP000609346">
    <property type="component" value="Unassembled WGS sequence"/>
</dbReference>
<reference evidence="2 3" key="1">
    <citation type="submission" date="2020-09" db="EMBL/GenBank/DDBJ databases">
        <title>Paenibacillus sp. strain PR3 16S rRNA gene Genome sequencing and assembly.</title>
        <authorList>
            <person name="Kim J."/>
        </authorList>
    </citation>
    <scope>NUCLEOTIDE SEQUENCE [LARGE SCALE GENOMIC DNA]</scope>
    <source>
        <strain evidence="2 3">PR3</strain>
    </source>
</reference>
<dbReference type="SUPFAM" id="SSF56112">
    <property type="entry name" value="Protein kinase-like (PK-like)"/>
    <property type="match status" value="1"/>
</dbReference>
<proteinExistence type="predicted"/>
<dbReference type="Pfam" id="PF01636">
    <property type="entry name" value="APH"/>
    <property type="match status" value="1"/>
</dbReference>
<accession>A0ABR8N2F7</accession>
<name>A0ABR8N2F7_9BACL</name>
<sequence length="316" mass="36699">MHNVFGTGYLVTDIARIHGGAQKVVYKIDCRNGFACVLYVWDLSRNYFREEIMNDSGSVFQGSYGGGLFAMNNRCFRQHGIRTPALYDLNEGRDRHPFDFALVEYIKGQKAEAYFQHEDPKVRDELFHRVGSMLSNMHAIERNHHGNADSNDESNDRPCFEVQRKHAEKALAYASEHMAGVRENYSVLLDKLYELEAGIEPRDRYSFIHGELGPDHILIDHEHMQPYLIDIEGAGFFDLEHEHSFLELRFGDFYRYLRNTELDDRRMIFYRYAHHLSLISGGLKLLYRQFPDQQFAKSLAEYHARRAIQMASGGSS</sequence>
<evidence type="ECO:0000259" key="1">
    <source>
        <dbReference type="Pfam" id="PF01636"/>
    </source>
</evidence>
<organism evidence="2 3">
    <name type="scientific">Paenibacillus terricola</name>
    <dbReference type="NCBI Taxonomy" id="2763503"/>
    <lineage>
        <taxon>Bacteria</taxon>
        <taxon>Bacillati</taxon>
        <taxon>Bacillota</taxon>
        <taxon>Bacilli</taxon>
        <taxon>Bacillales</taxon>
        <taxon>Paenibacillaceae</taxon>
        <taxon>Paenibacillus</taxon>
    </lineage>
</organism>
<feature type="domain" description="Aminoglycoside phosphotransferase" evidence="1">
    <location>
        <begin position="76"/>
        <end position="238"/>
    </location>
</feature>
<dbReference type="InterPro" id="IPR002575">
    <property type="entry name" value="Aminoglycoside_PTrfase"/>
</dbReference>
<comment type="caution">
    <text evidence="2">The sequence shown here is derived from an EMBL/GenBank/DDBJ whole genome shotgun (WGS) entry which is preliminary data.</text>
</comment>
<evidence type="ECO:0000313" key="2">
    <source>
        <dbReference type="EMBL" id="MBD3922060.1"/>
    </source>
</evidence>
<evidence type="ECO:0000313" key="3">
    <source>
        <dbReference type="Proteomes" id="UP000609346"/>
    </source>
</evidence>
<dbReference type="Gene3D" id="3.90.1200.10">
    <property type="match status" value="1"/>
</dbReference>
<dbReference type="RefSeq" id="WP_191206432.1">
    <property type="nucleotide sequence ID" value="NZ_JACXZA010000007.1"/>
</dbReference>
<protein>
    <submittedName>
        <fullName evidence="2">Aminoglycoside phosphotransferase family protein</fullName>
    </submittedName>
</protein>
<dbReference type="InterPro" id="IPR011009">
    <property type="entry name" value="Kinase-like_dom_sf"/>
</dbReference>
<dbReference type="EMBL" id="JACXZA010000007">
    <property type="protein sequence ID" value="MBD3922060.1"/>
    <property type="molecule type" value="Genomic_DNA"/>
</dbReference>